<sequence length="174" mass="18390">FYFRSSIPFPQTVSTHRQPASLSLALGPSAHGGAAACRGLRRTLPARMSELGSTSSPSTTAGAAAATSRTRRRGGRAPSSLKHGGPPLLSSMAPSFTRRRRPRAAGAGFTQRRRPRAAAAARPLDPPCCDSSSAYADPASPFLIFLNSRGSSRRSGDEIQVEEASSDSNRTYRC</sequence>
<feature type="region of interest" description="Disordered" evidence="1">
    <location>
        <begin position="149"/>
        <end position="174"/>
    </location>
</feature>
<dbReference type="EMBL" id="RWGY01000007">
    <property type="protein sequence ID" value="TVU39926.1"/>
    <property type="molecule type" value="Genomic_DNA"/>
</dbReference>
<comment type="caution">
    <text evidence="2">The sequence shown here is derived from an EMBL/GenBank/DDBJ whole genome shotgun (WGS) entry which is preliminary data.</text>
</comment>
<dbReference type="Proteomes" id="UP000324897">
    <property type="component" value="Chromosome 4"/>
</dbReference>
<evidence type="ECO:0000256" key="1">
    <source>
        <dbReference type="SAM" id="MobiDB-lite"/>
    </source>
</evidence>
<dbReference type="Gramene" id="TVU39926">
    <property type="protein sequence ID" value="TVU39926"/>
    <property type="gene ID" value="EJB05_13370"/>
</dbReference>
<feature type="compositionally biased region" description="Low complexity" evidence="1">
    <location>
        <begin position="52"/>
        <end position="68"/>
    </location>
</feature>
<feature type="region of interest" description="Disordered" evidence="1">
    <location>
        <begin position="49"/>
        <end position="127"/>
    </location>
</feature>
<name>A0A5J9VWB4_9POAL</name>
<evidence type="ECO:0000313" key="2">
    <source>
        <dbReference type="EMBL" id="TVU39926.1"/>
    </source>
</evidence>
<keyword evidence="3" id="KW-1185">Reference proteome</keyword>
<evidence type="ECO:0000313" key="3">
    <source>
        <dbReference type="Proteomes" id="UP000324897"/>
    </source>
</evidence>
<organism evidence="2 3">
    <name type="scientific">Eragrostis curvula</name>
    <name type="common">weeping love grass</name>
    <dbReference type="NCBI Taxonomy" id="38414"/>
    <lineage>
        <taxon>Eukaryota</taxon>
        <taxon>Viridiplantae</taxon>
        <taxon>Streptophyta</taxon>
        <taxon>Embryophyta</taxon>
        <taxon>Tracheophyta</taxon>
        <taxon>Spermatophyta</taxon>
        <taxon>Magnoliopsida</taxon>
        <taxon>Liliopsida</taxon>
        <taxon>Poales</taxon>
        <taxon>Poaceae</taxon>
        <taxon>PACMAD clade</taxon>
        <taxon>Chloridoideae</taxon>
        <taxon>Eragrostideae</taxon>
        <taxon>Eragrostidinae</taxon>
        <taxon>Eragrostis</taxon>
    </lineage>
</organism>
<dbReference type="AlphaFoldDB" id="A0A5J9VWB4"/>
<feature type="non-terminal residue" evidence="2">
    <location>
        <position position="1"/>
    </location>
</feature>
<gene>
    <name evidence="2" type="ORF">EJB05_13370</name>
</gene>
<proteinExistence type="predicted"/>
<reference evidence="2 3" key="1">
    <citation type="journal article" date="2019" name="Sci. Rep.">
        <title>A high-quality genome of Eragrostis curvula grass provides insights into Poaceae evolution and supports new strategies to enhance forage quality.</title>
        <authorList>
            <person name="Carballo J."/>
            <person name="Santos B.A.C.M."/>
            <person name="Zappacosta D."/>
            <person name="Garbus I."/>
            <person name="Selva J.P."/>
            <person name="Gallo C.A."/>
            <person name="Diaz A."/>
            <person name="Albertini E."/>
            <person name="Caccamo M."/>
            <person name="Echenique V."/>
        </authorList>
    </citation>
    <scope>NUCLEOTIDE SEQUENCE [LARGE SCALE GENOMIC DNA]</scope>
    <source>
        <strain evidence="3">cv. Victoria</strain>
        <tissue evidence="2">Leaf</tissue>
    </source>
</reference>
<protein>
    <submittedName>
        <fullName evidence="2">Uncharacterized protein</fullName>
    </submittedName>
</protein>
<accession>A0A5J9VWB4</accession>